<dbReference type="Gene3D" id="1.20.120.160">
    <property type="entry name" value="HPT domain"/>
    <property type="match status" value="1"/>
</dbReference>
<evidence type="ECO:0000256" key="9">
    <source>
        <dbReference type="ARBA" id="ARBA00023136"/>
    </source>
</evidence>
<keyword evidence="7" id="KW-1133">Transmembrane helix</keyword>
<dbReference type="Pfam" id="PF00072">
    <property type="entry name" value="Response_reg"/>
    <property type="match status" value="1"/>
</dbReference>
<evidence type="ECO:0000256" key="4">
    <source>
        <dbReference type="ARBA" id="ARBA00022692"/>
    </source>
</evidence>
<evidence type="ECO:0000256" key="11">
    <source>
        <dbReference type="PROSITE-ProRule" id="PRU00169"/>
    </source>
</evidence>
<keyword evidence="8" id="KW-0902">Two-component regulatory system</keyword>
<evidence type="ECO:0000256" key="10">
    <source>
        <dbReference type="PROSITE-ProRule" id="PRU00110"/>
    </source>
</evidence>
<protein>
    <submittedName>
        <fullName evidence="14">Response regulator</fullName>
    </submittedName>
</protein>
<feature type="modified residue" description="4-aspartylphosphate" evidence="11">
    <location>
        <position position="115"/>
    </location>
</feature>
<feature type="domain" description="Response regulatory" evidence="12">
    <location>
        <begin position="66"/>
        <end position="183"/>
    </location>
</feature>
<organism evidence="14 15">
    <name type="scientific">Alsobacter ponti</name>
    <dbReference type="NCBI Taxonomy" id="2962936"/>
    <lineage>
        <taxon>Bacteria</taxon>
        <taxon>Pseudomonadati</taxon>
        <taxon>Pseudomonadota</taxon>
        <taxon>Alphaproteobacteria</taxon>
        <taxon>Hyphomicrobiales</taxon>
        <taxon>Alsobacteraceae</taxon>
        <taxon>Alsobacter</taxon>
    </lineage>
</organism>
<keyword evidence="15" id="KW-1185">Reference proteome</keyword>
<dbReference type="SMART" id="SM00448">
    <property type="entry name" value="REC"/>
    <property type="match status" value="1"/>
</dbReference>
<dbReference type="SMART" id="SM00073">
    <property type="entry name" value="HPT"/>
    <property type="match status" value="1"/>
</dbReference>
<dbReference type="RefSeq" id="WP_254746828.1">
    <property type="nucleotide sequence ID" value="NZ_JANCLU010000044.1"/>
</dbReference>
<dbReference type="PROSITE" id="PS50110">
    <property type="entry name" value="RESPONSE_REGULATORY"/>
    <property type="match status" value="1"/>
</dbReference>
<feature type="domain" description="HPt" evidence="13">
    <location>
        <begin position="217"/>
        <end position="303"/>
    </location>
</feature>
<dbReference type="Pfam" id="PF01627">
    <property type="entry name" value="Hpt"/>
    <property type="match status" value="1"/>
</dbReference>
<evidence type="ECO:0000313" key="14">
    <source>
        <dbReference type="EMBL" id="MCP8941158.1"/>
    </source>
</evidence>
<evidence type="ECO:0000256" key="7">
    <source>
        <dbReference type="ARBA" id="ARBA00022989"/>
    </source>
</evidence>
<dbReference type="InterPro" id="IPR008207">
    <property type="entry name" value="Sig_transdc_His_kin_Hpt_dom"/>
</dbReference>
<dbReference type="InterPro" id="IPR036641">
    <property type="entry name" value="HPT_dom_sf"/>
</dbReference>
<keyword evidence="2" id="KW-1003">Cell membrane</keyword>
<dbReference type="Proteomes" id="UP001205890">
    <property type="component" value="Unassembled WGS sequence"/>
</dbReference>
<dbReference type="InterPro" id="IPR001789">
    <property type="entry name" value="Sig_transdc_resp-reg_receiver"/>
</dbReference>
<evidence type="ECO:0000313" key="15">
    <source>
        <dbReference type="Proteomes" id="UP001205890"/>
    </source>
</evidence>
<keyword evidence="4" id="KW-0812">Transmembrane</keyword>
<evidence type="ECO:0000259" key="13">
    <source>
        <dbReference type="PROSITE" id="PS50894"/>
    </source>
</evidence>
<keyword evidence="6" id="KW-0067">ATP-binding</keyword>
<evidence type="ECO:0000256" key="8">
    <source>
        <dbReference type="ARBA" id="ARBA00023012"/>
    </source>
</evidence>
<keyword evidence="5" id="KW-0547">Nucleotide-binding</keyword>
<reference evidence="14 15" key="1">
    <citation type="submission" date="2022-07" db="EMBL/GenBank/DDBJ databases">
        <authorList>
            <person name="Li W.-J."/>
            <person name="Deng Q.-Q."/>
        </authorList>
    </citation>
    <scope>NUCLEOTIDE SEQUENCE [LARGE SCALE GENOMIC DNA]</scope>
    <source>
        <strain evidence="14 15">SYSU M60028</strain>
    </source>
</reference>
<dbReference type="InterPro" id="IPR011006">
    <property type="entry name" value="CheY-like_superfamily"/>
</dbReference>
<name>A0ABT1LJ42_9HYPH</name>
<keyword evidence="3 11" id="KW-0597">Phosphoprotein</keyword>
<dbReference type="PANTHER" id="PTHR45339:SF1">
    <property type="entry name" value="HYBRID SIGNAL TRANSDUCTION HISTIDINE KINASE J"/>
    <property type="match status" value="1"/>
</dbReference>
<dbReference type="CDD" id="cd17546">
    <property type="entry name" value="REC_hyHK_CKI1_RcsC-like"/>
    <property type="match status" value="1"/>
</dbReference>
<dbReference type="Gene3D" id="3.40.50.2300">
    <property type="match status" value="1"/>
</dbReference>
<evidence type="ECO:0000256" key="3">
    <source>
        <dbReference type="ARBA" id="ARBA00022553"/>
    </source>
</evidence>
<comment type="subcellular location">
    <subcellularLocation>
        <location evidence="1">Cell membrane</location>
        <topology evidence="1">Multi-pass membrane protein</topology>
    </subcellularLocation>
</comment>
<proteinExistence type="predicted"/>
<feature type="non-terminal residue" evidence="14">
    <location>
        <position position="1"/>
    </location>
</feature>
<sequence length="320" mass="33972">GARRERQRVGRADGFLARLPIDHVTAVPRRADAAALGRAARLAYDCVAAGEDAPPPTPARAARPLSLLVAEDNATNRIVIKAILEGAGHAVELVEDGEAALDALAERAFDVVIMDVNMPGMNGLEAARLYRVQALGGRAAPIIGLTADASEEMQRKCRAAGMAAYASKPVSAGHLVALIDEVASGRDSVARPAKPTPTPPSDALREDRARELERLGGAGFADGLSRQFVGQAEEGLAALRRAFERGDLDAFRRHAHHLKSAAGAVGADQVAWRCDRFQDLDRDAFARLSATELDALGREIDAYRGRAERRFARAPAATPG</sequence>
<dbReference type="PROSITE" id="PS50894">
    <property type="entry name" value="HPT"/>
    <property type="match status" value="1"/>
</dbReference>
<comment type="caution">
    <text evidence="14">The sequence shown here is derived from an EMBL/GenBank/DDBJ whole genome shotgun (WGS) entry which is preliminary data.</text>
</comment>
<accession>A0ABT1LJ42</accession>
<evidence type="ECO:0000256" key="1">
    <source>
        <dbReference type="ARBA" id="ARBA00004651"/>
    </source>
</evidence>
<dbReference type="SUPFAM" id="SSF52172">
    <property type="entry name" value="CheY-like"/>
    <property type="match status" value="1"/>
</dbReference>
<dbReference type="PANTHER" id="PTHR45339">
    <property type="entry name" value="HYBRID SIGNAL TRANSDUCTION HISTIDINE KINASE J"/>
    <property type="match status" value="1"/>
</dbReference>
<evidence type="ECO:0000256" key="6">
    <source>
        <dbReference type="ARBA" id="ARBA00022840"/>
    </source>
</evidence>
<dbReference type="SUPFAM" id="SSF47226">
    <property type="entry name" value="Histidine-containing phosphotransfer domain, HPT domain"/>
    <property type="match status" value="1"/>
</dbReference>
<keyword evidence="9" id="KW-0472">Membrane</keyword>
<gene>
    <name evidence="14" type="ORF">NK718_21780</name>
</gene>
<dbReference type="EMBL" id="JANCLU010000044">
    <property type="protein sequence ID" value="MCP8941158.1"/>
    <property type="molecule type" value="Genomic_DNA"/>
</dbReference>
<evidence type="ECO:0000259" key="12">
    <source>
        <dbReference type="PROSITE" id="PS50110"/>
    </source>
</evidence>
<feature type="modified residue" description="Phosphohistidine" evidence="10">
    <location>
        <position position="256"/>
    </location>
</feature>
<evidence type="ECO:0000256" key="2">
    <source>
        <dbReference type="ARBA" id="ARBA00022475"/>
    </source>
</evidence>
<evidence type="ECO:0000256" key="5">
    <source>
        <dbReference type="ARBA" id="ARBA00022741"/>
    </source>
</evidence>